<keyword evidence="6" id="KW-1185">Reference proteome</keyword>
<sequence length="424" mass="46307">MTNLVASPDIPAARTGADNAVRAGEHLRRMLPREMVRGFRPHARRLAQSIISGVRQSVPEYAEPLEGPFAEVLTAAAQSVILRGIDAILEPKTSSEDWTPLFRSIGTIECGQGRSLDALRAAYRVAASVTTQYVTRYARHYGVATEVLTSLRAIIDAQCERLCGLAAEGYASAASGASSHAARRREHVLHLLLAEPVPDIAGATEEARALGQPLPDTLVAVALRRPDRAEPTYDDLGESVLADLHGPQPCLLVPADDPVLTELPRHLPGWGAAIGPATSLTDIRSSLHVARRALDLAERGLLPAEPVIDCGEHRTTLMLFADDLLIDNLIERRLAPLATLTERQQERMLVTLQHWLAARGHAGEIAQRLDVHPQTVRYRVNKLQQLFGEQLTDPQSRFELALATKVRLLRSAALPTRPEEFVAK</sequence>
<comment type="similarity">
    <text evidence="1">Belongs to the CdaR family.</text>
</comment>
<evidence type="ECO:0000259" key="4">
    <source>
        <dbReference type="Pfam" id="PF25906"/>
    </source>
</evidence>
<dbReference type="EMBL" id="JBHSXX010000001">
    <property type="protein sequence ID" value="MFC6870809.1"/>
    <property type="molecule type" value="Genomic_DNA"/>
</dbReference>
<dbReference type="InterPro" id="IPR042070">
    <property type="entry name" value="PucR_C-HTH_sf"/>
</dbReference>
<dbReference type="InterPro" id="IPR041522">
    <property type="entry name" value="CdaR_GGDEF"/>
</dbReference>
<dbReference type="Gene3D" id="1.10.10.2840">
    <property type="entry name" value="PucR C-terminal helix-turn-helix domain"/>
    <property type="match status" value="1"/>
</dbReference>
<gene>
    <name evidence="5" type="ORF">ACFQGD_27130</name>
</gene>
<organism evidence="5 6">
    <name type="scientific">Haloechinothrix salitolerans</name>
    <dbReference type="NCBI Taxonomy" id="926830"/>
    <lineage>
        <taxon>Bacteria</taxon>
        <taxon>Bacillati</taxon>
        <taxon>Actinomycetota</taxon>
        <taxon>Actinomycetes</taxon>
        <taxon>Pseudonocardiales</taxon>
        <taxon>Pseudonocardiaceae</taxon>
        <taxon>Haloechinothrix</taxon>
    </lineage>
</organism>
<evidence type="ECO:0000313" key="6">
    <source>
        <dbReference type="Proteomes" id="UP001596337"/>
    </source>
</evidence>
<evidence type="ECO:0000313" key="5">
    <source>
        <dbReference type="EMBL" id="MFC6870809.1"/>
    </source>
</evidence>
<dbReference type="Pfam" id="PF25906">
    <property type="entry name" value="PucR-like_N"/>
    <property type="match status" value="1"/>
</dbReference>
<protein>
    <submittedName>
        <fullName evidence="5">PucR family transcriptional regulator</fullName>
    </submittedName>
</protein>
<evidence type="ECO:0000259" key="3">
    <source>
        <dbReference type="Pfam" id="PF17853"/>
    </source>
</evidence>
<dbReference type="RefSeq" id="WP_345393713.1">
    <property type="nucleotide sequence ID" value="NZ_BAABLA010000020.1"/>
</dbReference>
<feature type="domain" description="CdaR GGDEF-like" evidence="3">
    <location>
        <begin position="202"/>
        <end position="296"/>
    </location>
</feature>
<reference evidence="6" key="1">
    <citation type="journal article" date="2019" name="Int. J. Syst. Evol. Microbiol.">
        <title>The Global Catalogue of Microorganisms (GCM) 10K type strain sequencing project: providing services to taxonomists for standard genome sequencing and annotation.</title>
        <authorList>
            <consortium name="The Broad Institute Genomics Platform"/>
            <consortium name="The Broad Institute Genome Sequencing Center for Infectious Disease"/>
            <person name="Wu L."/>
            <person name="Ma J."/>
        </authorList>
    </citation>
    <scope>NUCLEOTIDE SEQUENCE [LARGE SCALE GENOMIC DNA]</scope>
    <source>
        <strain evidence="6">KCTC 32255</strain>
    </source>
</reference>
<feature type="domain" description="PucR-like N-terminal" evidence="4">
    <location>
        <begin position="30"/>
        <end position="193"/>
    </location>
</feature>
<dbReference type="Pfam" id="PF13556">
    <property type="entry name" value="HTH_30"/>
    <property type="match status" value="1"/>
</dbReference>
<dbReference type="Pfam" id="PF17853">
    <property type="entry name" value="GGDEF_2"/>
    <property type="match status" value="1"/>
</dbReference>
<dbReference type="InterPro" id="IPR058663">
    <property type="entry name" value="PucR-like_N"/>
</dbReference>
<dbReference type="PANTHER" id="PTHR33744:SF1">
    <property type="entry name" value="DNA-BINDING TRANSCRIPTIONAL ACTIVATOR ADER"/>
    <property type="match status" value="1"/>
</dbReference>
<dbReference type="Proteomes" id="UP001596337">
    <property type="component" value="Unassembled WGS sequence"/>
</dbReference>
<dbReference type="PANTHER" id="PTHR33744">
    <property type="entry name" value="CARBOHYDRATE DIACID REGULATOR"/>
    <property type="match status" value="1"/>
</dbReference>
<dbReference type="InterPro" id="IPR051448">
    <property type="entry name" value="CdaR-like_regulators"/>
</dbReference>
<evidence type="ECO:0000259" key="2">
    <source>
        <dbReference type="Pfam" id="PF13556"/>
    </source>
</evidence>
<accession>A0ABW2C9S5</accession>
<dbReference type="InterPro" id="IPR025736">
    <property type="entry name" value="PucR_C-HTH_dom"/>
</dbReference>
<evidence type="ECO:0000256" key="1">
    <source>
        <dbReference type="ARBA" id="ARBA00006754"/>
    </source>
</evidence>
<comment type="caution">
    <text evidence="5">The sequence shown here is derived from an EMBL/GenBank/DDBJ whole genome shotgun (WGS) entry which is preliminary data.</text>
</comment>
<feature type="domain" description="PucR C-terminal helix-turn-helix" evidence="2">
    <location>
        <begin position="349"/>
        <end position="405"/>
    </location>
</feature>
<name>A0ABW2C9S5_9PSEU</name>
<proteinExistence type="inferred from homology"/>